<dbReference type="Proteomes" id="UP000176191">
    <property type="component" value="Unassembled WGS sequence"/>
</dbReference>
<evidence type="ECO:0000259" key="1">
    <source>
        <dbReference type="PROSITE" id="PS50990"/>
    </source>
</evidence>
<protein>
    <recommendedName>
        <fullName evidence="1">Peptidase C39 domain-containing protein</fullName>
    </recommendedName>
</protein>
<feature type="domain" description="Peptidase C39" evidence="1">
    <location>
        <begin position="8"/>
        <end position="137"/>
    </location>
</feature>
<sequence length="158" mass="18133">MLKVKPFRQKTGLCGPATIKMVLSYYGVEKTEAELAELMRADPAVGVDASRMIEASESLGFKGYFQDNSTFEDLERLVKTDQIPVIVDWFSEDDGHYSVVVDLDTENIYLLDPEIGHVRAMRRSKFFRIWFDFPGEYIKSSADLTIRRLIVILNQYGH</sequence>
<dbReference type="GO" id="GO:0006508">
    <property type="term" value="P:proteolysis"/>
    <property type="evidence" value="ECO:0007669"/>
    <property type="project" value="InterPro"/>
</dbReference>
<evidence type="ECO:0000313" key="3">
    <source>
        <dbReference type="Proteomes" id="UP000176191"/>
    </source>
</evidence>
<dbReference type="EMBL" id="MFAK01000013">
    <property type="protein sequence ID" value="OGD75185.1"/>
    <property type="molecule type" value="Genomic_DNA"/>
</dbReference>
<dbReference type="GO" id="GO:0016020">
    <property type="term" value="C:membrane"/>
    <property type="evidence" value="ECO:0007669"/>
    <property type="project" value="InterPro"/>
</dbReference>
<comment type="caution">
    <text evidence="2">The sequence shown here is derived from an EMBL/GenBank/DDBJ whole genome shotgun (WGS) entry which is preliminary data.</text>
</comment>
<dbReference type="PROSITE" id="PS50990">
    <property type="entry name" value="PEPTIDASE_C39"/>
    <property type="match status" value="1"/>
</dbReference>
<dbReference type="GO" id="GO:0005524">
    <property type="term" value="F:ATP binding"/>
    <property type="evidence" value="ECO:0007669"/>
    <property type="project" value="InterPro"/>
</dbReference>
<gene>
    <name evidence="2" type="ORF">A2228_02870</name>
</gene>
<evidence type="ECO:0000313" key="2">
    <source>
        <dbReference type="EMBL" id="OGD75185.1"/>
    </source>
</evidence>
<dbReference type="GO" id="GO:0008233">
    <property type="term" value="F:peptidase activity"/>
    <property type="evidence" value="ECO:0007669"/>
    <property type="project" value="InterPro"/>
</dbReference>
<dbReference type="AlphaFoldDB" id="A0A1F5F697"/>
<dbReference type="InterPro" id="IPR005074">
    <property type="entry name" value="Peptidase_C39"/>
</dbReference>
<dbReference type="Pfam" id="PF03412">
    <property type="entry name" value="Peptidase_C39"/>
    <property type="match status" value="1"/>
</dbReference>
<accession>A0A1F5F697</accession>
<reference evidence="2 3" key="1">
    <citation type="journal article" date="2016" name="Nat. Commun.">
        <title>Thousands of microbial genomes shed light on interconnected biogeochemical processes in an aquifer system.</title>
        <authorList>
            <person name="Anantharaman K."/>
            <person name="Brown C.T."/>
            <person name="Hug L.A."/>
            <person name="Sharon I."/>
            <person name="Castelle C.J."/>
            <person name="Probst A.J."/>
            <person name="Thomas B.C."/>
            <person name="Singh A."/>
            <person name="Wilkins M.J."/>
            <person name="Karaoz U."/>
            <person name="Brodie E.L."/>
            <person name="Williams K.H."/>
            <person name="Hubbard S.S."/>
            <person name="Banfield J.F."/>
        </authorList>
    </citation>
    <scope>NUCLEOTIDE SEQUENCE [LARGE SCALE GENOMIC DNA]</scope>
</reference>
<name>A0A1F5F697_9BACT</name>
<dbReference type="Gene3D" id="3.90.70.10">
    <property type="entry name" value="Cysteine proteinases"/>
    <property type="match status" value="1"/>
</dbReference>
<proteinExistence type="predicted"/>
<organism evidence="2 3">
    <name type="scientific">Candidatus Collierbacteria bacterium RIFOXYA2_FULL_46_10</name>
    <dbReference type="NCBI Taxonomy" id="1817726"/>
    <lineage>
        <taxon>Bacteria</taxon>
        <taxon>Candidatus Collieribacteriota</taxon>
    </lineage>
</organism>